<dbReference type="Pfam" id="PF04290">
    <property type="entry name" value="DctQ"/>
    <property type="match status" value="1"/>
</dbReference>
<dbReference type="GO" id="GO:0005886">
    <property type="term" value="C:plasma membrane"/>
    <property type="evidence" value="ECO:0007669"/>
    <property type="project" value="UniProtKB-SubCell"/>
</dbReference>
<comment type="similarity">
    <text evidence="8 9">Belongs to the TRAP transporter small permease family.</text>
</comment>
<gene>
    <name evidence="11" type="ORF">E3C22_14245</name>
</gene>
<dbReference type="AlphaFoldDB" id="A0A4Y8RH63"/>
<feature type="transmembrane region" description="Helical" evidence="9">
    <location>
        <begin position="20"/>
        <end position="43"/>
    </location>
</feature>
<evidence type="ECO:0000259" key="10">
    <source>
        <dbReference type="Pfam" id="PF04290"/>
    </source>
</evidence>
<dbReference type="PANTHER" id="PTHR35011:SF10">
    <property type="entry name" value="TRAP TRANSPORTER SMALL PERMEASE PROTEIN"/>
    <property type="match status" value="1"/>
</dbReference>
<comment type="function">
    <text evidence="9">Part of the tripartite ATP-independent periplasmic (TRAP) transport system.</text>
</comment>
<feature type="transmembrane region" description="Helical" evidence="9">
    <location>
        <begin position="93"/>
        <end position="115"/>
    </location>
</feature>
<sequence>MSLVTAKARSLILDRATLILAAMAGVCLIGTVILVCAAVLLRYFANAPILGVNEIVQLGGVAMVMLALPWCTERNAHVRADVFDPFIGHWGRLGGDILSRAVSGFVLSVLVYRSWGKMLDAREFGDATNMLALPIWPFYGLMALGLALTVVVLLIQIVLLLVSGEEYP</sequence>
<dbReference type="EMBL" id="SOZD01000004">
    <property type="protein sequence ID" value="TFF21831.1"/>
    <property type="molecule type" value="Genomic_DNA"/>
</dbReference>
<dbReference type="Proteomes" id="UP000298179">
    <property type="component" value="Unassembled WGS sequence"/>
</dbReference>
<feature type="transmembrane region" description="Helical" evidence="9">
    <location>
        <begin position="55"/>
        <end position="72"/>
    </location>
</feature>
<dbReference type="OrthoDB" id="6183232at2"/>
<dbReference type="RefSeq" id="WP_134762715.1">
    <property type="nucleotide sequence ID" value="NZ_SOZD01000004.1"/>
</dbReference>
<evidence type="ECO:0000256" key="1">
    <source>
        <dbReference type="ARBA" id="ARBA00004429"/>
    </source>
</evidence>
<accession>A0A4Y8RH63</accession>
<dbReference type="GO" id="GO:0015740">
    <property type="term" value="P:C4-dicarboxylate transport"/>
    <property type="evidence" value="ECO:0007669"/>
    <property type="project" value="TreeGrafter"/>
</dbReference>
<feature type="domain" description="Tripartite ATP-independent periplasmic transporters DctQ component" evidence="10">
    <location>
        <begin position="32"/>
        <end position="161"/>
    </location>
</feature>
<dbReference type="InterPro" id="IPR007387">
    <property type="entry name" value="TRAP_DctQ"/>
</dbReference>
<reference evidence="11 12" key="1">
    <citation type="submission" date="2019-03" db="EMBL/GenBank/DDBJ databases">
        <title>Jiella endophytica sp. nov., a novel endophytic bacterium isolated from root of Ficus microcarpa Linn. f.</title>
        <authorList>
            <person name="Tuo L."/>
        </authorList>
    </citation>
    <scope>NUCLEOTIDE SEQUENCE [LARGE SCALE GENOMIC DNA]</scope>
    <source>
        <strain evidence="11 12">CBS5Q-3</strain>
    </source>
</reference>
<evidence type="ECO:0000256" key="2">
    <source>
        <dbReference type="ARBA" id="ARBA00022448"/>
    </source>
</evidence>
<evidence type="ECO:0000256" key="9">
    <source>
        <dbReference type="RuleBase" id="RU369079"/>
    </source>
</evidence>
<keyword evidence="5 9" id="KW-0812">Transmembrane</keyword>
<dbReference type="PANTHER" id="PTHR35011">
    <property type="entry name" value="2,3-DIKETO-L-GULONATE TRAP TRANSPORTER SMALL PERMEASE PROTEIN YIAM"/>
    <property type="match status" value="1"/>
</dbReference>
<dbReference type="GO" id="GO:0022857">
    <property type="term" value="F:transmembrane transporter activity"/>
    <property type="evidence" value="ECO:0007669"/>
    <property type="project" value="UniProtKB-UniRule"/>
</dbReference>
<evidence type="ECO:0000256" key="6">
    <source>
        <dbReference type="ARBA" id="ARBA00022989"/>
    </source>
</evidence>
<evidence type="ECO:0000256" key="5">
    <source>
        <dbReference type="ARBA" id="ARBA00022692"/>
    </source>
</evidence>
<comment type="subunit">
    <text evidence="9">The complex comprises the extracytoplasmic solute receptor protein and the two transmembrane proteins.</text>
</comment>
<keyword evidence="7 9" id="KW-0472">Membrane</keyword>
<keyword evidence="6 9" id="KW-1133">Transmembrane helix</keyword>
<keyword evidence="4 9" id="KW-0997">Cell inner membrane</keyword>
<keyword evidence="12" id="KW-1185">Reference proteome</keyword>
<evidence type="ECO:0000256" key="7">
    <source>
        <dbReference type="ARBA" id="ARBA00023136"/>
    </source>
</evidence>
<protein>
    <recommendedName>
        <fullName evidence="9">TRAP transporter small permease protein</fullName>
    </recommendedName>
</protein>
<evidence type="ECO:0000313" key="12">
    <source>
        <dbReference type="Proteomes" id="UP000298179"/>
    </source>
</evidence>
<name>A0A4Y8RH63_9HYPH</name>
<evidence type="ECO:0000313" key="11">
    <source>
        <dbReference type="EMBL" id="TFF21831.1"/>
    </source>
</evidence>
<dbReference type="InterPro" id="IPR055348">
    <property type="entry name" value="DctQ"/>
</dbReference>
<keyword evidence="2 9" id="KW-0813">Transport</keyword>
<keyword evidence="3" id="KW-1003">Cell membrane</keyword>
<feature type="transmembrane region" description="Helical" evidence="9">
    <location>
        <begin position="135"/>
        <end position="162"/>
    </location>
</feature>
<comment type="caution">
    <text evidence="11">The sequence shown here is derived from an EMBL/GenBank/DDBJ whole genome shotgun (WGS) entry which is preliminary data.</text>
</comment>
<comment type="subcellular location">
    <subcellularLocation>
        <location evidence="1 9">Cell inner membrane</location>
        <topology evidence="1 9">Multi-pass membrane protein</topology>
    </subcellularLocation>
</comment>
<organism evidence="11 12">
    <name type="scientific">Jiella endophytica</name>
    <dbReference type="NCBI Taxonomy" id="2558362"/>
    <lineage>
        <taxon>Bacteria</taxon>
        <taxon>Pseudomonadati</taxon>
        <taxon>Pseudomonadota</taxon>
        <taxon>Alphaproteobacteria</taxon>
        <taxon>Hyphomicrobiales</taxon>
        <taxon>Aurantimonadaceae</taxon>
        <taxon>Jiella</taxon>
    </lineage>
</organism>
<evidence type="ECO:0000256" key="4">
    <source>
        <dbReference type="ARBA" id="ARBA00022519"/>
    </source>
</evidence>
<proteinExistence type="inferred from homology"/>
<evidence type="ECO:0000256" key="3">
    <source>
        <dbReference type="ARBA" id="ARBA00022475"/>
    </source>
</evidence>
<evidence type="ECO:0000256" key="8">
    <source>
        <dbReference type="ARBA" id="ARBA00038436"/>
    </source>
</evidence>